<keyword evidence="5" id="KW-1185">Reference proteome</keyword>
<accession>A0AAV5SJP1</accession>
<proteinExistence type="inferred from homology"/>
<dbReference type="Gene3D" id="1.10.630.10">
    <property type="entry name" value="Cytochrome P450"/>
    <property type="match status" value="1"/>
</dbReference>
<dbReference type="PRINTS" id="PR00385">
    <property type="entry name" value="P450"/>
</dbReference>
<comment type="similarity">
    <text evidence="1">Belongs to the cytochrome P450 family.</text>
</comment>
<dbReference type="Proteomes" id="UP001432027">
    <property type="component" value="Unassembled WGS sequence"/>
</dbReference>
<comment type="caution">
    <text evidence="4">The sequence shown here is derived from an EMBL/GenBank/DDBJ whole genome shotgun (WGS) entry which is preliminary data.</text>
</comment>
<reference evidence="4" key="1">
    <citation type="submission" date="2023-10" db="EMBL/GenBank/DDBJ databases">
        <title>Genome assembly of Pristionchus species.</title>
        <authorList>
            <person name="Yoshida K."/>
            <person name="Sommer R.J."/>
        </authorList>
    </citation>
    <scope>NUCLEOTIDE SEQUENCE</scope>
    <source>
        <strain evidence="4">RS0144</strain>
    </source>
</reference>
<dbReference type="GO" id="GO:0004497">
    <property type="term" value="F:monooxygenase activity"/>
    <property type="evidence" value="ECO:0007669"/>
    <property type="project" value="UniProtKB-KW"/>
</dbReference>
<dbReference type="PANTHER" id="PTHR24284:SF1">
    <property type="entry name" value="CYTOCHROME P450 FAMILY"/>
    <property type="match status" value="1"/>
</dbReference>
<dbReference type="GO" id="GO:0005506">
    <property type="term" value="F:iron ion binding"/>
    <property type="evidence" value="ECO:0007669"/>
    <property type="project" value="InterPro"/>
</dbReference>
<evidence type="ECO:0000313" key="4">
    <source>
        <dbReference type="EMBL" id="GMS82832.1"/>
    </source>
</evidence>
<dbReference type="PANTHER" id="PTHR24284">
    <property type="entry name" value="CYTOCHROME P450 FAMILY"/>
    <property type="match status" value="1"/>
</dbReference>
<protein>
    <recommendedName>
        <fullName evidence="6">Cytochrome P450</fullName>
    </recommendedName>
</protein>
<evidence type="ECO:0000313" key="5">
    <source>
        <dbReference type="Proteomes" id="UP001432027"/>
    </source>
</evidence>
<dbReference type="InterPro" id="IPR036396">
    <property type="entry name" value="Cyt_P450_sf"/>
</dbReference>
<gene>
    <name evidence="4" type="ORF">PENTCL1PPCAC_5007</name>
</gene>
<name>A0AAV5SJP1_9BILA</name>
<dbReference type="PRINTS" id="PR00463">
    <property type="entry name" value="EP450I"/>
</dbReference>
<dbReference type="GO" id="GO:0020037">
    <property type="term" value="F:heme binding"/>
    <property type="evidence" value="ECO:0007669"/>
    <property type="project" value="InterPro"/>
</dbReference>
<dbReference type="Pfam" id="PF00067">
    <property type="entry name" value="p450"/>
    <property type="match status" value="1"/>
</dbReference>
<evidence type="ECO:0000256" key="2">
    <source>
        <dbReference type="ARBA" id="ARBA00023033"/>
    </source>
</evidence>
<feature type="transmembrane region" description="Helical" evidence="3">
    <location>
        <begin position="6"/>
        <end position="25"/>
    </location>
</feature>
<evidence type="ECO:0008006" key="6">
    <source>
        <dbReference type="Google" id="ProtNLM"/>
    </source>
</evidence>
<dbReference type="GO" id="GO:0016705">
    <property type="term" value="F:oxidoreductase activity, acting on paired donors, with incorporation or reduction of molecular oxygen"/>
    <property type="evidence" value="ECO:0007669"/>
    <property type="project" value="InterPro"/>
</dbReference>
<dbReference type="InterPro" id="IPR001128">
    <property type="entry name" value="Cyt_P450"/>
</dbReference>
<keyword evidence="3" id="KW-0472">Membrane</keyword>
<dbReference type="AlphaFoldDB" id="A0AAV5SJP1"/>
<dbReference type="InterPro" id="IPR002401">
    <property type="entry name" value="Cyt_P450_E_grp-I"/>
</dbReference>
<keyword evidence="2" id="KW-0560">Oxidoreductase</keyword>
<evidence type="ECO:0000256" key="1">
    <source>
        <dbReference type="ARBA" id="ARBA00010617"/>
    </source>
</evidence>
<keyword evidence="3" id="KW-0812">Transmembrane</keyword>
<dbReference type="SUPFAM" id="SSF48264">
    <property type="entry name" value="Cytochrome P450"/>
    <property type="match status" value="1"/>
</dbReference>
<feature type="non-terminal residue" evidence="4">
    <location>
        <position position="405"/>
    </location>
</feature>
<evidence type="ECO:0000256" key="3">
    <source>
        <dbReference type="SAM" id="Phobius"/>
    </source>
</evidence>
<sequence length="405" mass="45969">MSLMALLFYAVPAYLVYYVISYYWWVSKYPKGPRPYPIVGNLRQLNSDKIHLQFRELSLQYGPIFTVFMPVPVVVITSYDGTREAYVTKGDSLVNRPPTPYNEEFALAGPNAGVINANGQSWLENRRLTLSILRDFGMGKSLMEQQVRSLFSFSLSILHNLLTFVQIHLNYNSKMMIGNIITETLFGFRYPYDASKPLVDFVKAFTAIFELTLSNLLVRFSAYTMRFIMHVPGMQFVSRKVHGPTFNTIKSFIGENTERAMKDFEKDGEDGCFVHAYSRKIGSSPHITKEQMHAVCFEVFAAGQETTTTTLRWATLLLAANQSDKAREEILRVVGAERLPSLADKQSLPYTSALVHEVQRRANIVQVCAITKFLSDYFLTGHRIPAGTTVIGDIFQIMAHDPIFE</sequence>
<keyword evidence="3" id="KW-1133">Transmembrane helix</keyword>
<feature type="transmembrane region" description="Helical" evidence="3">
    <location>
        <begin position="150"/>
        <end position="169"/>
    </location>
</feature>
<keyword evidence="2" id="KW-0503">Monooxygenase</keyword>
<organism evidence="4 5">
    <name type="scientific">Pristionchus entomophagus</name>
    <dbReference type="NCBI Taxonomy" id="358040"/>
    <lineage>
        <taxon>Eukaryota</taxon>
        <taxon>Metazoa</taxon>
        <taxon>Ecdysozoa</taxon>
        <taxon>Nematoda</taxon>
        <taxon>Chromadorea</taxon>
        <taxon>Rhabditida</taxon>
        <taxon>Rhabditina</taxon>
        <taxon>Diplogasteromorpha</taxon>
        <taxon>Diplogasteroidea</taxon>
        <taxon>Neodiplogasteridae</taxon>
        <taxon>Pristionchus</taxon>
    </lineage>
</organism>
<dbReference type="EMBL" id="BTSX01000002">
    <property type="protein sequence ID" value="GMS82832.1"/>
    <property type="molecule type" value="Genomic_DNA"/>
</dbReference>